<dbReference type="EMBL" id="VSWC01000014">
    <property type="protein sequence ID" value="KAA1114389.1"/>
    <property type="molecule type" value="Genomic_DNA"/>
</dbReference>
<evidence type="ECO:0000313" key="12">
    <source>
        <dbReference type="EMBL" id="KAA1114389.1"/>
    </source>
</evidence>
<dbReference type="Proteomes" id="UP000325313">
    <property type="component" value="Unassembled WGS sequence"/>
</dbReference>
<feature type="region of interest" description="Disordered" evidence="10">
    <location>
        <begin position="225"/>
        <end position="247"/>
    </location>
</feature>
<accession>A0A5B0QMI1</accession>
<dbReference type="CDD" id="cd08645">
    <property type="entry name" value="FMT_core_GART"/>
    <property type="match status" value="1"/>
</dbReference>
<evidence type="ECO:0000256" key="2">
    <source>
        <dbReference type="ARBA" id="ARBA00012254"/>
    </source>
</evidence>
<evidence type="ECO:0000256" key="8">
    <source>
        <dbReference type="ARBA" id="ARBA00041682"/>
    </source>
</evidence>
<dbReference type="EC" id="2.1.2.2" evidence="2"/>
<keyword evidence="4" id="KW-0808">Transferase</keyword>
<comment type="pathway">
    <text evidence="1">Purine metabolism; IMP biosynthesis via de novo pathway; N(2)-formyl-N(1)-(5-phospho-D-ribosyl)glycinamide from N(1)-(5-phospho-D-ribosyl)glycinamide (10-formyl THF route): step 1/1.</text>
</comment>
<dbReference type="Proteomes" id="UP000324748">
    <property type="component" value="Unassembled WGS sequence"/>
</dbReference>
<keyword evidence="5" id="KW-0658">Purine biosynthesis</keyword>
<dbReference type="Gene3D" id="3.40.50.170">
    <property type="entry name" value="Formyl transferase, N-terminal domain"/>
    <property type="match status" value="1"/>
</dbReference>
<proteinExistence type="inferred from homology"/>
<evidence type="ECO:0000256" key="3">
    <source>
        <dbReference type="ARBA" id="ARBA00022076"/>
    </source>
</evidence>
<dbReference type="GO" id="GO:0006189">
    <property type="term" value="P:'de novo' IMP biosynthetic process"/>
    <property type="evidence" value="ECO:0007669"/>
    <property type="project" value="UniProtKB-UniPathway"/>
</dbReference>
<dbReference type="SUPFAM" id="SSF53328">
    <property type="entry name" value="Formyltransferase"/>
    <property type="match status" value="1"/>
</dbReference>
<dbReference type="OrthoDB" id="5575075at2759"/>
<sequence length="247" mass="26913">MAQPPPLNLVVLISGTGSNLQALIDGVPSFQNPAARISLVVSNSKHAYGIRRAEAATPPIPTQVYSLASFRKLNPQLQEEAELRAQYDRQLAAIIKTGRPHLVVLAGFMHILSEPFLKEMHSDWDAGRVAPIPVINLHPALPGQFDGANAILRAWEAGPAGRQEITETGVMIHEVIAEVDRGAPILTRTVELKKDESLEALSQRMHEVEHELIVAGTHAMLRRIASQPSNQPSTSPEARSSIASHRQ</sequence>
<protein>
    <recommendedName>
        <fullName evidence="3">Phosphoribosylglycinamide formyltransferase</fullName>
        <ecNumber evidence="2">2.1.2.2</ecNumber>
    </recommendedName>
    <alternativeName>
        <fullName evidence="8">5'-phosphoribosylglycinamide transformylase</fullName>
    </alternativeName>
    <alternativeName>
        <fullName evidence="7">GAR transformylase</fullName>
    </alternativeName>
</protein>
<evidence type="ECO:0000313" key="13">
    <source>
        <dbReference type="EMBL" id="KAA1124329.1"/>
    </source>
</evidence>
<dbReference type="PANTHER" id="PTHR43369">
    <property type="entry name" value="PHOSPHORIBOSYLGLYCINAMIDE FORMYLTRANSFERASE"/>
    <property type="match status" value="1"/>
</dbReference>
<evidence type="ECO:0000313" key="15">
    <source>
        <dbReference type="Proteomes" id="UP000325313"/>
    </source>
</evidence>
<comment type="similarity">
    <text evidence="6">Belongs to the GART family.</text>
</comment>
<dbReference type="PROSITE" id="PS00373">
    <property type="entry name" value="GART"/>
    <property type="match status" value="1"/>
</dbReference>
<evidence type="ECO:0000259" key="11">
    <source>
        <dbReference type="Pfam" id="PF00551"/>
    </source>
</evidence>
<dbReference type="InterPro" id="IPR004607">
    <property type="entry name" value="GART"/>
</dbReference>
<dbReference type="GO" id="GO:0005737">
    <property type="term" value="C:cytoplasm"/>
    <property type="evidence" value="ECO:0007669"/>
    <property type="project" value="TreeGrafter"/>
</dbReference>
<feature type="compositionally biased region" description="Polar residues" evidence="10">
    <location>
        <begin position="226"/>
        <end position="247"/>
    </location>
</feature>
<reference evidence="14 15" key="1">
    <citation type="submission" date="2019-05" db="EMBL/GenBank/DDBJ databases">
        <title>Emergence of the Ug99 lineage of the wheat stem rust pathogen through somatic hybridization.</title>
        <authorList>
            <person name="Li F."/>
            <person name="Upadhyaya N.M."/>
            <person name="Sperschneider J."/>
            <person name="Matny O."/>
            <person name="Nguyen-Phuc H."/>
            <person name="Mago R."/>
            <person name="Raley C."/>
            <person name="Miller M.E."/>
            <person name="Silverstein K.A.T."/>
            <person name="Henningsen E."/>
            <person name="Hirsch C.D."/>
            <person name="Visser B."/>
            <person name="Pretorius Z.A."/>
            <person name="Steffenson B.J."/>
            <person name="Schwessinger B."/>
            <person name="Dodds P.N."/>
            <person name="Figueroa M."/>
        </authorList>
    </citation>
    <scope>NUCLEOTIDE SEQUENCE [LARGE SCALE GENOMIC DNA]</scope>
    <source>
        <strain evidence="12">21-0</strain>
        <strain evidence="13 15">Ug99</strain>
    </source>
</reference>
<feature type="domain" description="Formyl transferase N-terminal" evidence="11">
    <location>
        <begin position="8"/>
        <end position="215"/>
    </location>
</feature>
<evidence type="ECO:0000256" key="5">
    <source>
        <dbReference type="ARBA" id="ARBA00022755"/>
    </source>
</evidence>
<dbReference type="UniPathway" id="UPA00074">
    <property type="reaction ID" value="UER00126"/>
</dbReference>
<dbReference type="InterPro" id="IPR001555">
    <property type="entry name" value="GART_AS"/>
</dbReference>
<dbReference type="InterPro" id="IPR002376">
    <property type="entry name" value="Formyl_transf_N"/>
</dbReference>
<evidence type="ECO:0000256" key="10">
    <source>
        <dbReference type="SAM" id="MobiDB-lite"/>
    </source>
</evidence>
<evidence type="ECO:0000313" key="14">
    <source>
        <dbReference type="Proteomes" id="UP000324748"/>
    </source>
</evidence>
<dbReference type="FunFam" id="3.40.50.170:FF:000009">
    <property type="entry name" value="Phosphoribosylglycinamide formyltransferase (Eurofung)"/>
    <property type="match status" value="1"/>
</dbReference>
<comment type="catalytic activity">
    <reaction evidence="9">
        <text>N(1)-(5-phospho-beta-D-ribosyl)glycinamide + (6R)-10-formyltetrahydrofolate = N(2)-formyl-N(1)-(5-phospho-beta-D-ribosyl)glycinamide + (6S)-5,6,7,8-tetrahydrofolate + H(+)</text>
        <dbReference type="Rhea" id="RHEA:15053"/>
        <dbReference type="ChEBI" id="CHEBI:15378"/>
        <dbReference type="ChEBI" id="CHEBI:57453"/>
        <dbReference type="ChEBI" id="CHEBI:143788"/>
        <dbReference type="ChEBI" id="CHEBI:147286"/>
        <dbReference type="ChEBI" id="CHEBI:195366"/>
        <dbReference type="EC" id="2.1.2.2"/>
    </reaction>
</comment>
<comment type="caution">
    <text evidence="12">The sequence shown here is derived from an EMBL/GenBank/DDBJ whole genome shotgun (WGS) entry which is preliminary data.</text>
</comment>
<evidence type="ECO:0000256" key="4">
    <source>
        <dbReference type="ARBA" id="ARBA00022679"/>
    </source>
</evidence>
<evidence type="ECO:0000256" key="6">
    <source>
        <dbReference type="ARBA" id="ARBA00038440"/>
    </source>
</evidence>
<organism evidence="12 14">
    <name type="scientific">Puccinia graminis f. sp. tritici</name>
    <dbReference type="NCBI Taxonomy" id="56615"/>
    <lineage>
        <taxon>Eukaryota</taxon>
        <taxon>Fungi</taxon>
        <taxon>Dikarya</taxon>
        <taxon>Basidiomycota</taxon>
        <taxon>Pucciniomycotina</taxon>
        <taxon>Pucciniomycetes</taxon>
        <taxon>Pucciniales</taxon>
        <taxon>Pucciniaceae</taxon>
        <taxon>Puccinia</taxon>
    </lineage>
</organism>
<dbReference type="InterPro" id="IPR036477">
    <property type="entry name" value="Formyl_transf_N_sf"/>
</dbReference>
<name>A0A5B0QMI1_PUCGR</name>
<gene>
    <name evidence="12" type="ORF">PGT21_006898</name>
    <name evidence="13" type="ORF">PGTUg99_027016</name>
</gene>
<dbReference type="NCBIfam" id="TIGR00639">
    <property type="entry name" value="PurN"/>
    <property type="match status" value="1"/>
</dbReference>
<dbReference type="OMA" id="HYVDEGM"/>
<keyword evidence="14" id="KW-1185">Reference proteome</keyword>
<dbReference type="EMBL" id="VDEP01000204">
    <property type="protein sequence ID" value="KAA1124329.1"/>
    <property type="molecule type" value="Genomic_DNA"/>
</dbReference>
<dbReference type="Pfam" id="PF00551">
    <property type="entry name" value="Formyl_trans_N"/>
    <property type="match status" value="1"/>
</dbReference>
<dbReference type="GO" id="GO:0004644">
    <property type="term" value="F:phosphoribosylglycinamide formyltransferase activity"/>
    <property type="evidence" value="ECO:0007669"/>
    <property type="project" value="UniProtKB-EC"/>
</dbReference>
<evidence type="ECO:0000256" key="7">
    <source>
        <dbReference type="ARBA" id="ARBA00041324"/>
    </source>
</evidence>
<evidence type="ECO:0000256" key="9">
    <source>
        <dbReference type="ARBA" id="ARBA00047664"/>
    </source>
</evidence>
<evidence type="ECO:0000256" key="1">
    <source>
        <dbReference type="ARBA" id="ARBA00005054"/>
    </source>
</evidence>
<dbReference type="PANTHER" id="PTHR43369:SF2">
    <property type="entry name" value="PHOSPHORIBOSYLGLYCINAMIDE FORMYLTRANSFERASE"/>
    <property type="match status" value="1"/>
</dbReference>
<dbReference type="AlphaFoldDB" id="A0A5B0QMI1"/>